<evidence type="ECO:0000256" key="6">
    <source>
        <dbReference type="ARBA" id="ARBA00022989"/>
    </source>
</evidence>
<dbReference type="InterPro" id="IPR011009">
    <property type="entry name" value="Kinase-like_dom_sf"/>
</dbReference>
<proteinExistence type="predicted"/>
<evidence type="ECO:0000256" key="1">
    <source>
        <dbReference type="ARBA" id="ARBA00004167"/>
    </source>
</evidence>
<comment type="caution">
    <text evidence="11">The sequence shown here is derived from an EMBL/GenBank/DDBJ whole genome shotgun (WGS) entry which is preliminary data.</text>
</comment>
<evidence type="ECO:0000256" key="7">
    <source>
        <dbReference type="ARBA" id="ARBA00023136"/>
    </source>
</evidence>
<evidence type="ECO:0000259" key="10">
    <source>
        <dbReference type="PROSITE" id="PS50011"/>
    </source>
</evidence>
<keyword evidence="3" id="KW-0812">Transmembrane</keyword>
<evidence type="ECO:0000256" key="8">
    <source>
        <dbReference type="ARBA" id="ARBA00023170"/>
    </source>
</evidence>
<keyword evidence="2" id="KW-0433">Leucine-rich repeat</keyword>
<protein>
    <recommendedName>
        <fullName evidence="10">Protein kinase domain-containing protein</fullName>
    </recommendedName>
</protein>
<evidence type="ECO:0000256" key="9">
    <source>
        <dbReference type="ARBA" id="ARBA00023180"/>
    </source>
</evidence>
<keyword evidence="5" id="KW-0677">Repeat</keyword>
<dbReference type="InterPro" id="IPR001245">
    <property type="entry name" value="Ser-Thr/Tyr_kinase_cat_dom"/>
</dbReference>
<keyword evidence="7" id="KW-0472">Membrane</keyword>
<keyword evidence="4" id="KW-0732">Signal</keyword>
<name>A0AAV5KVT4_9ROSI</name>
<dbReference type="PROSITE" id="PS50011">
    <property type="entry name" value="PROTEIN_KINASE_DOM"/>
    <property type="match status" value="1"/>
</dbReference>
<dbReference type="InterPro" id="IPR000719">
    <property type="entry name" value="Prot_kinase_dom"/>
</dbReference>
<dbReference type="GO" id="GO:0005524">
    <property type="term" value="F:ATP binding"/>
    <property type="evidence" value="ECO:0007669"/>
    <property type="project" value="InterPro"/>
</dbReference>
<evidence type="ECO:0000256" key="3">
    <source>
        <dbReference type="ARBA" id="ARBA00022692"/>
    </source>
</evidence>
<dbReference type="SUPFAM" id="SSF56112">
    <property type="entry name" value="Protein kinase-like (PK-like)"/>
    <property type="match status" value="1"/>
</dbReference>
<keyword evidence="8" id="KW-0675">Receptor</keyword>
<evidence type="ECO:0000256" key="4">
    <source>
        <dbReference type="ARBA" id="ARBA00022729"/>
    </source>
</evidence>
<keyword evidence="6" id="KW-1133">Transmembrane helix</keyword>
<feature type="domain" description="Protein kinase" evidence="10">
    <location>
        <begin position="66"/>
        <end position="138"/>
    </location>
</feature>
<evidence type="ECO:0000256" key="2">
    <source>
        <dbReference type="ARBA" id="ARBA00022614"/>
    </source>
</evidence>
<dbReference type="Proteomes" id="UP001054252">
    <property type="component" value="Unassembled WGS sequence"/>
</dbReference>
<dbReference type="PANTHER" id="PTHR47986:SF10">
    <property type="entry name" value="RECEPTOR-LIKE KINASE TMK4"/>
    <property type="match status" value="1"/>
</dbReference>
<dbReference type="GO" id="GO:0004672">
    <property type="term" value="F:protein kinase activity"/>
    <property type="evidence" value="ECO:0007669"/>
    <property type="project" value="InterPro"/>
</dbReference>
<gene>
    <name evidence="11" type="ORF">SLEP1_g37670</name>
</gene>
<dbReference type="GO" id="GO:0016020">
    <property type="term" value="C:membrane"/>
    <property type="evidence" value="ECO:0007669"/>
    <property type="project" value="UniProtKB-SubCell"/>
</dbReference>
<organism evidence="11 12">
    <name type="scientific">Rubroshorea leprosula</name>
    <dbReference type="NCBI Taxonomy" id="152421"/>
    <lineage>
        <taxon>Eukaryota</taxon>
        <taxon>Viridiplantae</taxon>
        <taxon>Streptophyta</taxon>
        <taxon>Embryophyta</taxon>
        <taxon>Tracheophyta</taxon>
        <taxon>Spermatophyta</taxon>
        <taxon>Magnoliopsida</taxon>
        <taxon>eudicotyledons</taxon>
        <taxon>Gunneridae</taxon>
        <taxon>Pentapetalae</taxon>
        <taxon>rosids</taxon>
        <taxon>malvids</taxon>
        <taxon>Malvales</taxon>
        <taxon>Dipterocarpaceae</taxon>
        <taxon>Rubroshorea</taxon>
    </lineage>
</organism>
<dbReference type="EMBL" id="BPVZ01000080">
    <property type="protein sequence ID" value="GKV28648.1"/>
    <property type="molecule type" value="Genomic_DNA"/>
</dbReference>
<accession>A0AAV5KVT4</accession>
<dbReference type="Pfam" id="PF07714">
    <property type="entry name" value="PK_Tyr_Ser-Thr"/>
    <property type="match status" value="1"/>
</dbReference>
<evidence type="ECO:0000313" key="11">
    <source>
        <dbReference type="EMBL" id="GKV28648.1"/>
    </source>
</evidence>
<dbReference type="Gene3D" id="3.30.200.20">
    <property type="entry name" value="Phosphorylase Kinase, domain 1"/>
    <property type="match status" value="1"/>
</dbReference>
<dbReference type="InterPro" id="IPR052422">
    <property type="entry name" value="Auxin_Ser/Thr_Kinase"/>
</dbReference>
<reference evidence="11 12" key="1">
    <citation type="journal article" date="2021" name="Commun. Biol.">
        <title>The genome of Shorea leprosula (Dipterocarpaceae) highlights the ecological relevance of drought in aseasonal tropical rainforests.</title>
        <authorList>
            <person name="Ng K.K.S."/>
            <person name="Kobayashi M.J."/>
            <person name="Fawcett J.A."/>
            <person name="Hatakeyama M."/>
            <person name="Paape T."/>
            <person name="Ng C.H."/>
            <person name="Ang C.C."/>
            <person name="Tnah L.H."/>
            <person name="Lee C.T."/>
            <person name="Nishiyama T."/>
            <person name="Sese J."/>
            <person name="O'Brien M.J."/>
            <person name="Copetti D."/>
            <person name="Mohd Noor M.I."/>
            <person name="Ong R.C."/>
            <person name="Putra M."/>
            <person name="Sireger I.Z."/>
            <person name="Indrioko S."/>
            <person name="Kosugi Y."/>
            <person name="Izuno A."/>
            <person name="Isagi Y."/>
            <person name="Lee S.L."/>
            <person name="Shimizu K.K."/>
        </authorList>
    </citation>
    <scope>NUCLEOTIDE SEQUENCE [LARGE SCALE GENOMIC DNA]</scope>
    <source>
        <strain evidence="11">214</strain>
    </source>
</reference>
<keyword evidence="12" id="KW-1185">Reference proteome</keyword>
<evidence type="ECO:0000256" key="5">
    <source>
        <dbReference type="ARBA" id="ARBA00022737"/>
    </source>
</evidence>
<sequence length="138" mass="15199">MPHLGKVCRTTKTKLRKGSLSITNRNGGTAYEMQSYYSGDGSGRRVFYGGNTMIAMEVLGQVANNFDEENVLGRGGIGVVYKGELHDTKIAGKMMESSNMGNKVMNEFKAEIAVLSKVKQMHLVALLAYCVNANEWRQ</sequence>
<keyword evidence="9" id="KW-0325">Glycoprotein</keyword>
<evidence type="ECO:0000313" key="12">
    <source>
        <dbReference type="Proteomes" id="UP001054252"/>
    </source>
</evidence>
<comment type="subcellular location">
    <subcellularLocation>
        <location evidence="1">Membrane</location>
        <topology evidence="1">Single-pass membrane protein</topology>
    </subcellularLocation>
</comment>
<dbReference type="AlphaFoldDB" id="A0AAV5KVT4"/>
<dbReference type="PANTHER" id="PTHR47986">
    <property type="entry name" value="OSJNBA0070M12.3 PROTEIN"/>
    <property type="match status" value="1"/>
</dbReference>